<gene>
    <name evidence="15" type="ORF">BSZ32_05365</name>
</gene>
<feature type="domain" description="Penicillin-binding protein transpeptidase" evidence="13">
    <location>
        <begin position="362"/>
        <end position="617"/>
    </location>
</feature>
<dbReference type="InterPro" id="IPR001460">
    <property type="entry name" value="PCN-bd_Tpept"/>
</dbReference>
<dbReference type="Pfam" id="PF00912">
    <property type="entry name" value="Transgly"/>
    <property type="match status" value="1"/>
</dbReference>
<protein>
    <recommendedName>
        <fullName evidence="10">peptidoglycan glycosyltransferase</fullName>
        <ecNumber evidence="10">2.4.99.28</ecNumber>
    </recommendedName>
</protein>
<evidence type="ECO:0000256" key="3">
    <source>
        <dbReference type="ARBA" id="ARBA00007739"/>
    </source>
</evidence>
<dbReference type="AlphaFoldDB" id="A0A2S7TZ07"/>
<dbReference type="Pfam" id="PF00905">
    <property type="entry name" value="Transpeptidase"/>
    <property type="match status" value="1"/>
</dbReference>
<keyword evidence="4" id="KW-0121">Carboxypeptidase</keyword>
<keyword evidence="5" id="KW-0645">Protease</keyword>
<keyword evidence="7" id="KW-0808">Transferase</keyword>
<evidence type="ECO:0000313" key="15">
    <source>
        <dbReference type="EMBL" id="PQJ27985.1"/>
    </source>
</evidence>
<dbReference type="GO" id="GO:0006508">
    <property type="term" value="P:proteolysis"/>
    <property type="evidence" value="ECO:0007669"/>
    <property type="project" value="UniProtKB-KW"/>
</dbReference>
<evidence type="ECO:0000256" key="7">
    <source>
        <dbReference type="ARBA" id="ARBA00022679"/>
    </source>
</evidence>
<name>A0A2S7TZ07_9BACT</name>
<dbReference type="InterPro" id="IPR050396">
    <property type="entry name" value="Glycosyltr_51/Transpeptidase"/>
</dbReference>
<dbReference type="RefSeq" id="WP_105042480.1">
    <property type="nucleotide sequence ID" value="NZ_MQWA01000001.1"/>
</dbReference>
<comment type="similarity">
    <text evidence="2">In the C-terminal section; belongs to the transpeptidase family.</text>
</comment>
<accession>A0A2S7TZ07</accession>
<sequence>MIRKKFNSRRKVRKKAIFLRVWFLTLVFVGILGVVGALIGYRIVSESYRERANEYDMALVNVIELPSLIYDREEREIGRLFVENRSPIPIEEIPQKMIDALVSGEDKRFFDHNGVDFIGIGRAAYLNFKSGDEDSGASSLTMQLARNAYDLKGEALEREESNYERKLVEIYLAQRIEKHYTKQKILEFYLNRVAFGSGYFGVRSASLGYFGKEPKDLDTQECASLVGCIKNPSIFSPLRSKKNNKKARDHVLNRMALEGRITSFERNRLQALPVVTNPNPIQRNTTHIYDRIAATVKNHVSVDALAKGDLRIFTSIDRDVQRALEKRLKKQLALAETQENYKHPLYAEYKRTATSRPKYLQGAALMIDNSTGEVIAYVGGRDFSHSQYDFIEAGRKPLGTAFFPFIYAAALEAGETLSSRLIDEAMDNRQVMIDGVEGILGEWGSEVYEPRYEGEVLLRHALANSKIAATVRLGRKVGLDKVRVIAKRFGFAIPTTKELPRELMGTESVSLSELVRAYAAFASNGSTPSSMVWVTRIERGDGTVVYSNGGNERRTKQTPILHPATAYLTHSMLESALKEGSGKRGYDAAGMKGFTGGGKTGTTSDFADNWFVGYNSKVSCAVWAGFWDGSRKEIYPGAFSVDTVMPVWADAMKIYQDKYKPGPIARPADIEVMKICKTSGLRVTLECEEYERNLKTGKMETVSTVANEFYYVKNRPLSYCDKHGSGSRGSDASAFIITKIGGPRNYKDIQPVQPVAPTLLGDDPYNSSQPAFVPKDLTISATSRGLEAVNPDVLTDQDDVSAIHMKRPGKVLIIVD</sequence>
<proteinExistence type="inferred from homology"/>
<evidence type="ECO:0000313" key="16">
    <source>
        <dbReference type="Proteomes" id="UP000239907"/>
    </source>
</evidence>
<dbReference type="GO" id="GO:0008658">
    <property type="term" value="F:penicillin binding"/>
    <property type="evidence" value="ECO:0007669"/>
    <property type="project" value="InterPro"/>
</dbReference>
<evidence type="ECO:0000259" key="13">
    <source>
        <dbReference type="Pfam" id="PF00905"/>
    </source>
</evidence>
<keyword evidence="16" id="KW-1185">Reference proteome</keyword>
<comment type="caution">
    <text evidence="15">The sequence shown here is derived from an EMBL/GenBank/DDBJ whole genome shotgun (WGS) entry which is preliminary data.</text>
</comment>
<keyword evidence="6" id="KW-0328">Glycosyltransferase</keyword>
<feature type="domain" description="Glycosyl transferase family 51" evidence="14">
    <location>
        <begin position="77"/>
        <end position="255"/>
    </location>
</feature>
<keyword evidence="12" id="KW-1133">Transmembrane helix</keyword>
<dbReference type="Gene3D" id="3.40.710.10">
    <property type="entry name" value="DD-peptidase/beta-lactamase superfamily"/>
    <property type="match status" value="1"/>
</dbReference>
<dbReference type="InterPro" id="IPR036950">
    <property type="entry name" value="PBP_transglycosylase"/>
</dbReference>
<dbReference type="PANTHER" id="PTHR32282:SF33">
    <property type="entry name" value="PEPTIDOGLYCAN GLYCOSYLTRANSFERASE"/>
    <property type="match status" value="1"/>
</dbReference>
<dbReference type="Gene3D" id="1.10.3810.10">
    <property type="entry name" value="Biosynthetic peptidoglycan transglycosylase-like"/>
    <property type="match status" value="1"/>
</dbReference>
<dbReference type="GO" id="GO:0004180">
    <property type="term" value="F:carboxypeptidase activity"/>
    <property type="evidence" value="ECO:0007669"/>
    <property type="project" value="UniProtKB-KW"/>
</dbReference>
<dbReference type="GO" id="GO:0008955">
    <property type="term" value="F:peptidoglycan glycosyltransferase activity"/>
    <property type="evidence" value="ECO:0007669"/>
    <property type="project" value="UniProtKB-EC"/>
</dbReference>
<dbReference type="InterPro" id="IPR023346">
    <property type="entry name" value="Lysozyme-like_dom_sf"/>
</dbReference>
<evidence type="ECO:0000256" key="1">
    <source>
        <dbReference type="ARBA" id="ARBA00004752"/>
    </source>
</evidence>
<dbReference type="Proteomes" id="UP000239907">
    <property type="component" value="Unassembled WGS sequence"/>
</dbReference>
<dbReference type="SUPFAM" id="SSF56601">
    <property type="entry name" value="beta-lactamase/transpeptidase-like"/>
    <property type="match status" value="1"/>
</dbReference>
<dbReference type="OrthoDB" id="9766909at2"/>
<evidence type="ECO:0000256" key="11">
    <source>
        <dbReference type="ARBA" id="ARBA00049902"/>
    </source>
</evidence>
<reference evidence="15 16" key="1">
    <citation type="submission" date="2016-12" db="EMBL/GenBank/DDBJ databases">
        <title>Study of bacterial adaptation to deep sea.</title>
        <authorList>
            <person name="Song J."/>
            <person name="Yoshizawa S."/>
            <person name="Kogure K."/>
        </authorList>
    </citation>
    <scope>NUCLEOTIDE SEQUENCE [LARGE SCALE GENOMIC DNA]</scope>
    <source>
        <strain evidence="15 16">SAORIC-165</strain>
    </source>
</reference>
<dbReference type="SUPFAM" id="SSF53955">
    <property type="entry name" value="Lysozyme-like"/>
    <property type="match status" value="1"/>
</dbReference>
<keyword evidence="8" id="KW-0378">Hydrolase</keyword>
<dbReference type="PANTHER" id="PTHR32282">
    <property type="entry name" value="BINDING PROTEIN TRANSPEPTIDASE, PUTATIVE-RELATED"/>
    <property type="match status" value="1"/>
</dbReference>
<evidence type="ECO:0000256" key="10">
    <source>
        <dbReference type="ARBA" id="ARBA00044770"/>
    </source>
</evidence>
<keyword evidence="12" id="KW-0472">Membrane</keyword>
<comment type="catalytic activity">
    <reaction evidence="11">
        <text>[GlcNAc-(1-&gt;4)-Mur2Ac(oyl-L-Ala-gamma-D-Glu-L-Lys-D-Ala-D-Ala)](n)-di-trans,octa-cis-undecaprenyl diphosphate + beta-D-GlcNAc-(1-&gt;4)-Mur2Ac(oyl-L-Ala-gamma-D-Glu-L-Lys-D-Ala-D-Ala)-di-trans,octa-cis-undecaprenyl diphosphate = [GlcNAc-(1-&gt;4)-Mur2Ac(oyl-L-Ala-gamma-D-Glu-L-Lys-D-Ala-D-Ala)](n+1)-di-trans,octa-cis-undecaprenyl diphosphate + di-trans,octa-cis-undecaprenyl diphosphate + H(+)</text>
        <dbReference type="Rhea" id="RHEA:23708"/>
        <dbReference type="Rhea" id="RHEA-COMP:9602"/>
        <dbReference type="Rhea" id="RHEA-COMP:9603"/>
        <dbReference type="ChEBI" id="CHEBI:15378"/>
        <dbReference type="ChEBI" id="CHEBI:58405"/>
        <dbReference type="ChEBI" id="CHEBI:60033"/>
        <dbReference type="ChEBI" id="CHEBI:78435"/>
        <dbReference type="EC" id="2.4.99.28"/>
    </reaction>
</comment>
<evidence type="ECO:0000259" key="14">
    <source>
        <dbReference type="Pfam" id="PF00912"/>
    </source>
</evidence>
<dbReference type="InterPro" id="IPR001264">
    <property type="entry name" value="Glyco_trans_51"/>
</dbReference>
<evidence type="ECO:0000256" key="8">
    <source>
        <dbReference type="ARBA" id="ARBA00022801"/>
    </source>
</evidence>
<dbReference type="InterPro" id="IPR012338">
    <property type="entry name" value="Beta-lactam/transpept-like"/>
</dbReference>
<comment type="pathway">
    <text evidence="1">Cell wall biogenesis; peptidoglycan biosynthesis.</text>
</comment>
<evidence type="ECO:0000256" key="9">
    <source>
        <dbReference type="ARBA" id="ARBA00023268"/>
    </source>
</evidence>
<comment type="similarity">
    <text evidence="3">In the N-terminal section; belongs to the glycosyltransferase 51 family.</text>
</comment>
<dbReference type="EC" id="2.4.99.28" evidence="10"/>
<keyword evidence="12" id="KW-0812">Transmembrane</keyword>
<evidence type="ECO:0000256" key="12">
    <source>
        <dbReference type="SAM" id="Phobius"/>
    </source>
</evidence>
<keyword evidence="9" id="KW-0511">Multifunctional enzyme</keyword>
<evidence type="ECO:0000256" key="6">
    <source>
        <dbReference type="ARBA" id="ARBA00022676"/>
    </source>
</evidence>
<evidence type="ECO:0000256" key="2">
    <source>
        <dbReference type="ARBA" id="ARBA00007090"/>
    </source>
</evidence>
<evidence type="ECO:0000256" key="4">
    <source>
        <dbReference type="ARBA" id="ARBA00022645"/>
    </source>
</evidence>
<organism evidence="15 16">
    <name type="scientific">Rubritalea profundi</name>
    <dbReference type="NCBI Taxonomy" id="1658618"/>
    <lineage>
        <taxon>Bacteria</taxon>
        <taxon>Pseudomonadati</taxon>
        <taxon>Verrucomicrobiota</taxon>
        <taxon>Verrucomicrobiia</taxon>
        <taxon>Verrucomicrobiales</taxon>
        <taxon>Rubritaleaceae</taxon>
        <taxon>Rubritalea</taxon>
    </lineage>
</organism>
<evidence type="ECO:0000256" key="5">
    <source>
        <dbReference type="ARBA" id="ARBA00022670"/>
    </source>
</evidence>
<dbReference type="EMBL" id="MQWA01000001">
    <property type="protein sequence ID" value="PQJ27985.1"/>
    <property type="molecule type" value="Genomic_DNA"/>
</dbReference>
<feature type="transmembrane region" description="Helical" evidence="12">
    <location>
        <begin position="21"/>
        <end position="44"/>
    </location>
</feature>